<feature type="transmembrane region" description="Helical" evidence="1">
    <location>
        <begin position="57"/>
        <end position="80"/>
    </location>
</feature>
<keyword evidence="3" id="KW-1185">Reference proteome</keyword>
<reference evidence="2" key="1">
    <citation type="submission" date="2025-08" db="UniProtKB">
        <authorList>
            <consortium name="Ensembl"/>
        </authorList>
    </citation>
    <scope>IDENTIFICATION</scope>
</reference>
<proteinExistence type="predicted"/>
<accession>A0A8C0K409</accession>
<reference evidence="2" key="2">
    <citation type="submission" date="2025-09" db="UniProtKB">
        <authorList>
            <consortium name="Ensembl"/>
        </authorList>
    </citation>
    <scope>IDENTIFICATION</scope>
</reference>
<dbReference type="Ensembl" id="ENSCAFT00020011408.1">
    <property type="protein sequence ID" value="ENSCAFP00020009818.1"/>
    <property type="gene ID" value="ENSCAFG00020007977.1"/>
</dbReference>
<dbReference type="GeneTree" id="ENSGT00960000193285"/>
<evidence type="ECO:0000256" key="1">
    <source>
        <dbReference type="SAM" id="Phobius"/>
    </source>
</evidence>
<feature type="transmembrane region" description="Helical" evidence="1">
    <location>
        <begin position="24"/>
        <end position="45"/>
    </location>
</feature>
<name>A0A8C0K409_CANLU</name>
<evidence type="ECO:0000313" key="3">
    <source>
        <dbReference type="Proteomes" id="UP000694391"/>
    </source>
</evidence>
<keyword evidence="1" id="KW-1133">Transmembrane helix</keyword>
<evidence type="ECO:0000313" key="2">
    <source>
        <dbReference type="Ensembl" id="ENSCAFP00020009818.1"/>
    </source>
</evidence>
<organism evidence="2 3">
    <name type="scientific">Canis lupus dingo</name>
    <name type="common">dingo</name>
    <dbReference type="NCBI Taxonomy" id="286419"/>
    <lineage>
        <taxon>Eukaryota</taxon>
        <taxon>Metazoa</taxon>
        <taxon>Chordata</taxon>
        <taxon>Craniata</taxon>
        <taxon>Vertebrata</taxon>
        <taxon>Euteleostomi</taxon>
        <taxon>Mammalia</taxon>
        <taxon>Eutheria</taxon>
        <taxon>Laurasiatheria</taxon>
        <taxon>Carnivora</taxon>
        <taxon>Caniformia</taxon>
        <taxon>Canidae</taxon>
        <taxon>Canis</taxon>
    </lineage>
</organism>
<protein>
    <submittedName>
        <fullName evidence="2">Uncharacterized protein</fullName>
    </submittedName>
</protein>
<dbReference type="AlphaFoldDB" id="A0A8C0K409"/>
<keyword evidence="1" id="KW-0812">Transmembrane</keyword>
<keyword evidence="1" id="KW-0472">Membrane</keyword>
<sequence length="82" mass="10025">FCRLLKIVYVDNNVILSLHPRNKLYLILVNDFSSIFLDFICYYFVEEFCIKVHERYWPIVFFCSVFIWFWYRGIAIRALLAS</sequence>
<dbReference type="Proteomes" id="UP000694391">
    <property type="component" value="Unplaced"/>
</dbReference>